<dbReference type="STRING" id="205917.A0A4Y9XR04"/>
<proteinExistence type="predicted"/>
<feature type="region of interest" description="Disordered" evidence="2">
    <location>
        <begin position="45"/>
        <end position="196"/>
    </location>
</feature>
<feature type="compositionally biased region" description="Polar residues" evidence="2">
    <location>
        <begin position="235"/>
        <end position="252"/>
    </location>
</feature>
<evidence type="ECO:0000313" key="3">
    <source>
        <dbReference type="EMBL" id="TFY52540.1"/>
    </source>
</evidence>
<dbReference type="AlphaFoldDB" id="A0A4Y9XR04"/>
<protein>
    <submittedName>
        <fullName evidence="3">Uncharacterized protein</fullName>
    </submittedName>
</protein>
<evidence type="ECO:0000256" key="2">
    <source>
        <dbReference type="SAM" id="MobiDB-lite"/>
    </source>
</evidence>
<organism evidence="3 4">
    <name type="scientific">Dentipellis fragilis</name>
    <dbReference type="NCBI Taxonomy" id="205917"/>
    <lineage>
        <taxon>Eukaryota</taxon>
        <taxon>Fungi</taxon>
        <taxon>Dikarya</taxon>
        <taxon>Basidiomycota</taxon>
        <taxon>Agaricomycotina</taxon>
        <taxon>Agaricomycetes</taxon>
        <taxon>Russulales</taxon>
        <taxon>Hericiaceae</taxon>
        <taxon>Dentipellis</taxon>
    </lineage>
</organism>
<feature type="compositionally biased region" description="Acidic residues" evidence="2">
    <location>
        <begin position="63"/>
        <end position="91"/>
    </location>
</feature>
<gene>
    <name evidence="3" type="ORF">EVG20_g10507</name>
</gene>
<feature type="non-terminal residue" evidence="3">
    <location>
        <position position="1"/>
    </location>
</feature>
<dbReference type="OrthoDB" id="205403at2759"/>
<evidence type="ECO:0000256" key="1">
    <source>
        <dbReference type="SAM" id="Coils"/>
    </source>
</evidence>
<accession>A0A4Y9XR04</accession>
<dbReference type="Proteomes" id="UP000298327">
    <property type="component" value="Unassembled WGS sequence"/>
</dbReference>
<keyword evidence="1" id="KW-0175">Coiled coil</keyword>
<evidence type="ECO:0000313" key="4">
    <source>
        <dbReference type="Proteomes" id="UP000298327"/>
    </source>
</evidence>
<comment type="caution">
    <text evidence="3">The sequence shown here is derived from an EMBL/GenBank/DDBJ whole genome shotgun (WGS) entry which is preliminary data.</text>
</comment>
<feature type="coiled-coil region" evidence="1">
    <location>
        <begin position="7"/>
        <end position="44"/>
    </location>
</feature>
<reference evidence="3 4" key="1">
    <citation type="submission" date="2019-02" db="EMBL/GenBank/DDBJ databases">
        <title>Genome sequencing of the rare red list fungi Dentipellis fragilis.</title>
        <authorList>
            <person name="Buettner E."/>
            <person name="Kellner H."/>
        </authorList>
    </citation>
    <scope>NUCLEOTIDE SEQUENCE [LARGE SCALE GENOMIC DNA]</scope>
    <source>
        <strain evidence="3 4">DSM 105465</strain>
    </source>
</reference>
<dbReference type="EMBL" id="SEOQ01001288">
    <property type="protein sequence ID" value="TFY52540.1"/>
    <property type="molecule type" value="Genomic_DNA"/>
</dbReference>
<keyword evidence="4" id="KW-1185">Reference proteome</keyword>
<feature type="region of interest" description="Disordered" evidence="2">
    <location>
        <begin position="229"/>
        <end position="294"/>
    </location>
</feature>
<feature type="compositionally biased region" description="Basic and acidic residues" evidence="2">
    <location>
        <begin position="159"/>
        <end position="170"/>
    </location>
</feature>
<sequence length="294" mass="32140">IAHIALVKALEGRLEAIDAELARVQKLRKKIEQRAILLAQAEIRQTRTRRQTRRPDYVYFDGGESDDGKDDEYAYQEDEDYAYQDEEEHLDDGELSHSRSDTASGSTSRRGAAVTERRRSTRAAVVNGNGKRAAADPWSQWRGERRSTRLGAPPETQIDEPRSKRARTEESTISVASEDFQPAETSQNKLKVKQTGAAAIKPTEVALEQVRGKKKSKFWYYAVEPIPGAAAPIPTSAQSPSNGTTKVPSGSDSRIEDGQGESSTAADQASHTTESTLAPALEGSLSPPASQEDS</sequence>
<feature type="compositionally biased region" description="Polar residues" evidence="2">
    <location>
        <begin position="260"/>
        <end position="276"/>
    </location>
</feature>
<name>A0A4Y9XR04_9AGAM</name>